<evidence type="ECO:0000313" key="1">
    <source>
        <dbReference type="Proteomes" id="UP000261680"/>
    </source>
</evidence>
<dbReference type="AlphaFoldDB" id="A0A8M1FJI7"/>
<keyword evidence="1" id="KW-1185">Reference proteome</keyword>
<dbReference type="GeneID" id="103677028"/>
<organism evidence="1 2">
    <name type="scientific">Ursus maritimus</name>
    <name type="common">Polar bear</name>
    <name type="synonym">Thalarctos maritimus</name>
    <dbReference type="NCBI Taxonomy" id="29073"/>
    <lineage>
        <taxon>Eukaryota</taxon>
        <taxon>Metazoa</taxon>
        <taxon>Chordata</taxon>
        <taxon>Craniata</taxon>
        <taxon>Vertebrata</taxon>
        <taxon>Euteleostomi</taxon>
        <taxon>Mammalia</taxon>
        <taxon>Eutheria</taxon>
        <taxon>Laurasiatheria</taxon>
        <taxon>Carnivora</taxon>
        <taxon>Caniformia</taxon>
        <taxon>Ursidae</taxon>
        <taxon>Ursus</taxon>
    </lineage>
</organism>
<dbReference type="InterPro" id="IPR040401">
    <property type="entry name" value="CCDC162"/>
</dbReference>
<accession>A0A8M1FJI7</accession>
<dbReference type="OrthoDB" id="76966at2759"/>
<dbReference type="RefSeq" id="XP_040483548.1">
    <property type="nucleotide sequence ID" value="XM_040627614.1"/>
</dbReference>
<sequence>MGPDRRRNSRIVNGIENLLLAPTPKVPDTLTHPSERFQATKRAPEAFVSLQLEKVGLRDMMLNAFLLRKQTMANRMKSLDEIGKVKRDVIVEYCQKFNCRMSHYALRGQIMAYCNSLRALLEDFPTIRDTFFMVGQPQEKKGLRDSKEGLKADPRCVISFRPFYSPSIPYPSQGRGRRHVKLGMGTLLSLPHLTLIFWFRRAKERANTLRITVSLYFNPEEVLCLWAISLLFQSMQFCFPLESPEISISHTLLHKPASKISKQISKLDLELSRLQIFYSVEQKK</sequence>
<gene>
    <name evidence="2" type="primary">LOC103677028</name>
</gene>
<evidence type="ECO:0000313" key="2">
    <source>
        <dbReference type="RefSeq" id="XP_040483548.1"/>
    </source>
</evidence>
<dbReference type="PANTHER" id="PTHR33331">
    <property type="entry name" value="COILED-COIL DOMAIN-CONTAINING PROTEIN 162"/>
    <property type="match status" value="1"/>
</dbReference>
<name>A0A8M1FJI7_URSMA</name>
<dbReference type="Proteomes" id="UP000261680">
    <property type="component" value="Unplaced"/>
</dbReference>
<dbReference type="PANTHER" id="PTHR33331:SF13">
    <property type="entry name" value="COILED-COIL DOMAIN CONTAINING 162"/>
    <property type="match status" value="1"/>
</dbReference>
<reference evidence="2" key="1">
    <citation type="submission" date="2025-08" db="UniProtKB">
        <authorList>
            <consortium name="RefSeq"/>
        </authorList>
    </citation>
    <scope>IDENTIFICATION</scope>
    <source>
        <tissue evidence="2">Whole blood</tissue>
    </source>
</reference>
<proteinExistence type="predicted"/>
<dbReference type="KEGG" id="umr:103677028"/>
<protein>
    <submittedName>
        <fullName evidence="2">Uncharacterized protein LOC103677028 isoform X1</fullName>
    </submittedName>
</protein>